<keyword evidence="1" id="KW-0812">Transmembrane</keyword>
<evidence type="ECO:0000313" key="4">
    <source>
        <dbReference type="Proteomes" id="UP001524569"/>
    </source>
</evidence>
<keyword evidence="4" id="KW-1185">Reference proteome</keyword>
<evidence type="ECO:0000313" key="3">
    <source>
        <dbReference type="EMBL" id="MCQ8181304.1"/>
    </source>
</evidence>
<comment type="caution">
    <text evidence="3">The sequence shown here is derived from an EMBL/GenBank/DDBJ whole genome shotgun (WGS) entry which is preliminary data.</text>
</comment>
<dbReference type="RefSeq" id="WP_256610596.1">
    <property type="nucleotide sequence ID" value="NZ_JANIBM010000008.1"/>
</dbReference>
<feature type="transmembrane region" description="Helical" evidence="1">
    <location>
        <begin position="341"/>
        <end position="360"/>
    </location>
</feature>
<keyword evidence="1" id="KW-0472">Membrane</keyword>
<sequence length="371" mass="39709">MLKHASAVLGLVMIPLGHVHAASQISGWEYRGNTTTHFSHSDDHSPVKHNYYAPGQHPPIVYPDGAPTGNHTSGYADATSQTLRASAYSWARPGQNETPSNDAQSVIAASFTKTLTVNAGSSGLSVGSPVTLRLAINFDGAYSTQQGCTTIPCVITNGYDVASGGWVVVNGSYRITDSNHLIGPGNNPEVVAAFDFQGKEANESRSWGYIDRVYGEEHPWWIDKYDPDHNGMNDMSEDWWWSAASNGIETAGDSVHNSYSGPFGLPFSGTAPNIVQTIDFQTYIGAQLAISAGMDISTYVYYHGDAGEKTVYGNFMNTFSAGITSPNAPGVELSYHTVAPVPLPGAAWMFLSGLAGFWALRRGKVAICDKA</sequence>
<keyword evidence="2" id="KW-0732">Signal</keyword>
<gene>
    <name evidence="3" type="ORF">NP603_09295</name>
</gene>
<evidence type="ECO:0000256" key="1">
    <source>
        <dbReference type="SAM" id="Phobius"/>
    </source>
</evidence>
<name>A0ABT1UGE5_9GAMM</name>
<dbReference type="Proteomes" id="UP001524569">
    <property type="component" value="Unassembled WGS sequence"/>
</dbReference>
<organism evidence="3 4">
    <name type="scientific">Methylomonas aurea</name>
    <dbReference type="NCBI Taxonomy" id="2952224"/>
    <lineage>
        <taxon>Bacteria</taxon>
        <taxon>Pseudomonadati</taxon>
        <taxon>Pseudomonadota</taxon>
        <taxon>Gammaproteobacteria</taxon>
        <taxon>Methylococcales</taxon>
        <taxon>Methylococcaceae</taxon>
        <taxon>Methylomonas</taxon>
    </lineage>
</organism>
<feature type="chain" id="PRO_5046310437" evidence="2">
    <location>
        <begin position="22"/>
        <end position="371"/>
    </location>
</feature>
<feature type="signal peptide" evidence="2">
    <location>
        <begin position="1"/>
        <end position="21"/>
    </location>
</feature>
<protein>
    <submittedName>
        <fullName evidence="3">VPLPA-CTERM sorting domain-containing protein</fullName>
    </submittedName>
</protein>
<reference evidence="3 4" key="1">
    <citation type="submission" date="2022-07" db="EMBL/GenBank/DDBJ databases">
        <title>Methylomonas rivi sp. nov., Methylomonas rosea sp. nov., Methylomonas aureus sp. nov. and Methylomonas subterranea sp. nov., four novel methanotrophs isolated from a freshwater creek and the deep terrestrial subsurface.</title>
        <authorList>
            <person name="Abin C."/>
            <person name="Sankaranarayanan K."/>
            <person name="Garner C."/>
            <person name="Sindelar R."/>
            <person name="Kotary K."/>
            <person name="Garner R."/>
            <person name="Barclay S."/>
            <person name="Lawson P."/>
            <person name="Krumholz L."/>
        </authorList>
    </citation>
    <scope>NUCLEOTIDE SEQUENCE [LARGE SCALE GENOMIC DNA]</scope>
    <source>
        <strain evidence="3 4">SURF-1</strain>
    </source>
</reference>
<keyword evidence="1" id="KW-1133">Transmembrane helix</keyword>
<accession>A0ABT1UGE5</accession>
<dbReference type="EMBL" id="JANIBM010000008">
    <property type="protein sequence ID" value="MCQ8181304.1"/>
    <property type="molecule type" value="Genomic_DNA"/>
</dbReference>
<evidence type="ECO:0000256" key="2">
    <source>
        <dbReference type="SAM" id="SignalP"/>
    </source>
</evidence>
<proteinExistence type="predicted"/>